<name>A0A4Z2GWL1_9TELE</name>
<dbReference type="Proteomes" id="UP000314294">
    <property type="component" value="Unassembled WGS sequence"/>
</dbReference>
<dbReference type="AlphaFoldDB" id="A0A4Z2GWL1"/>
<protein>
    <submittedName>
        <fullName evidence="2">Uncharacterized protein</fullName>
    </submittedName>
</protein>
<sequence>MKQWLMGMGRACIAAAAAAKGYLHKEPLRGTRANQIRTATEGGGGGGVCRSMWPPRDLLIVCAFPGLLGSLSSRIILFKKSVNSSGLISKSPVPRESLVSERLISAARRQSRGDESSQKGGLRWSLGVSGLERRSGAEGGAQAPPVAPPAPTQHKVVVGGGAHGVEHVGFVGELKICGRRREYRRSLDHLPRVVLTGQLTGSRQIRQNTTTTSPNINTGSPARGEPPDEHDSGLRTKEEELRSGWEELHEELERLGEEEEEEPEEEKSSATSWREPEKD</sequence>
<dbReference type="EMBL" id="SRLO01000392">
    <property type="protein sequence ID" value="TNN57968.1"/>
    <property type="molecule type" value="Genomic_DNA"/>
</dbReference>
<evidence type="ECO:0000256" key="1">
    <source>
        <dbReference type="SAM" id="MobiDB-lite"/>
    </source>
</evidence>
<comment type="caution">
    <text evidence="2">The sequence shown here is derived from an EMBL/GenBank/DDBJ whole genome shotgun (WGS) entry which is preliminary data.</text>
</comment>
<feature type="compositionally biased region" description="Polar residues" evidence="1">
    <location>
        <begin position="198"/>
        <end position="220"/>
    </location>
</feature>
<accession>A0A4Z2GWL1</accession>
<feature type="region of interest" description="Disordered" evidence="1">
    <location>
        <begin position="198"/>
        <end position="279"/>
    </location>
</feature>
<feature type="region of interest" description="Disordered" evidence="1">
    <location>
        <begin position="133"/>
        <end position="153"/>
    </location>
</feature>
<proteinExistence type="predicted"/>
<feature type="compositionally biased region" description="Acidic residues" evidence="1">
    <location>
        <begin position="256"/>
        <end position="265"/>
    </location>
</feature>
<keyword evidence="3" id="KW-1185">Reference proteome</keyword>
<evidence type="ECO:0000313" key="3">
    <source>
        <dbReference type="Proteomes" id="UP000314294"/>
    </source>
</evidence>
<evidence type="ECO:0000313" key="2">
    <source>
        <dbReference type="EMBL" id="TNN57968.1"/>
    </source>
</evidence>
<gene>
    <name evidence="2" type="ORF">EYF80_031792</name>
</gene>
<feature type="compositionally biased region" description="Basic and acidic residues" evidence="1">
    <location>
        <begin position="225"/>
        <end position="255"/>
    </location>
</feature>
<reference evidence="2 3" key="1">
    <citation type="submission" date="2019-03" db="EMBL/GenBank/DDBJ databases">
        <title>First draft genome of Liparis tanakae, snailfish: a comprehensive survey of snailfish specific genes.</title>
        <authorList>
            <person name="Kim W."/>
            <person name="Song I."/>
            <person name="Jeong J.-H."/>
            <person name="Kim D."/>
            <person name="Kim S."/>
            <person name="Ryu S."/>
            <person name="Song J.Y."/>
            <person name="Lee S.K."/>
        </authorList>
    </citation>
    <scope>NUCLEOTIDE SEQUENCE [LARGE SCALE GENOMIC DNA]</scope>
    <source>
        <tissue evidence="2">Muscle</tissue>
    </source>
</reference>
<organism evidence="2 3">
    <name type="scientific">Liparis tanakae</name>
    <name type="common">Tanaka's snailfish</name>
    <dbReference type="NCBI Taxonomy" id="230148"/>
    <lineage>
        <taxon>Eukaryota</taxon>
        <taxon>Metazoa</taxon>
        <taxon>Chordata</taxon>
        <taxon>Craniata</taxon>
        <taxon>Vertebrata</taxon>
        <taxon>Euteleostomi</taxon>
        <taxon>Actinopterygii</taxon>
        <taxon>Neopterygii</taxon>
        <taxon>Teleostei</taxon>
        <taxon>Neoteleostei</taxon>
        <taxon>Acanthomorphata</taxon>
        <taxon>Eupercaria</taxon>
        <taxon>Perciformes</taxon>
        <taxon>Cottioidei</taxon>
        <taxon>Cottales</taxon>
        <taxon>Liparidae</taxon>
        <taxon>Liparis</taxon>
    </lineage>
</organism>
<feature type="region of interest" description="Disordered" evidence="1">
    <location>
        <begin position="106"/>
        <end position="125"/>
    </location>
</feature>